<keyword evidence="3 14" id="KW-1003">Cell membrane</keyword>
<keyword evidence="13 14" id="KW-0739">Sodium transport</keyword>
<name>A0A2G0CCU8_9BACT</name>
<evidence type="ECO:0000313" key="15">
    <source>
        <dbReference type="EMBL" id="PHK97785.1"/>
    </source>
</evidence>
<comment type="function">
    <text evidence="14">NQR complex catalyzes the reduction of ubiquinone-1 to ubiquinol by two successive reactions, coupled with the transport of Na(+) ions from the cytoplasm to the periplasm. NqrA to NqrE are probably involved in the second step, the conversion of ubisemiquinone to ubiquinol.</text>
</comment>
<comment type="caution">
    <text evidence="15">The sequence shown here is derived from an EMBL/GenBank/DDBJ whole genome shotgun (WGS) entry which is preliminary data.</text>
</comment>
<dbReference type="NCBIfam" id="NF006777">
    <property type="entry name" value="PRK09292.1"/>
    <property type="match status" value="1"/>
</dbReference>
<keyword evidence="16" id="KW-1185">Reference proteome</keyword>
<dbReference type="PANTHER" id="PTHR30586:SF1">
    <property type="entry name" value="NA(+)-TRANSLOCATING NADH-QUINONE REDUCTASE SUBUNIT D"/>
    <property type="match status" value="1"/>
</dbReference>
<keyword evidence="7 14" id="KW-1133">Transmembrane helix</keyword>
<evidence type="ECO:0000256" key="2">
    <source>
        <dbReference type="ARBA" id="ARBA00022448"/>
    </source>
</evidence>
<dbReference type="EC" id="7.2.1.1" evidence="14"/>
<evidence type="ECO:0000256" key="4">
    <source>
        <dbReference type="ARBA" id="ARBA00022519"/>
    </source>
</evidence>
<evidence type="ECO:0000256" key="10">
    <source>
        <dbReference type="ARBA" id="ARBA00023065"/>
    </source>
</evidence>
<keyword evidence="2 14" id="KW-0813">Transport</keyword>
<comment type="subunit">
    <text evidence="14">Composed of six subunits; NqrA, NqrB, NqrC, NqrD, NqrE and NqrF.</text>
</comment>
<keyword evidence="4" id="KW-0997">Cell inner membrane</keyword>
<evidence type="ECO:0000256" key="8">
    <source>
        <dbReference type="ARBA" id="ARBA00023027"/>
    </source>
</evidence>
<dbReference type="PANTHER" id="PTHR30586">
    <property type="entry name" value="ELECTRON TRANSPORT COMPLEX PROTEIN RNFE"/>
    <property type="match status" value="1"/>
</dbReference>
<keyword evidence="5 14" id="KW-0812">Transmembrane</keyword>
<evidence type="ECO:0000256" key="7">
    <source>
        <dbReference type="ARBA" id="ARBA00022989"/>
    </source>
</evidence>
<proteinExistence type="inferred from homology"/>
<dbReference type="GO" id="GO:0005886">
    <property type="term" value="C:plasma membrane"/>
    <property type="evidence" value="ECO:0007669"/>
    <property type="project" value="UniProtKB-SubCell"/>
</dbReference>
<dbReference type="Proteomes" id="UP000226437">
    <property type="component" value="Unassembled WGS sequence"/>
</dbReference>
<dbReference type="InterPro" id="IPR011292">
    <property type="entry name" value="NqrD"/>
</dbReference>
<dbReference type="InterPro" id="IPR003667">
    <property type="entry name" value="NqrDE/RnfAE"/>
</dbReference>
<feature type="transmembrane region" description="Helical" evidence="14">
    <location>
        <begin position="124"/>
        <end position="141"/>
    </location>
</feature>
<protein>
    <recommendedName>
        <fullName evidence="14">Na(+)-translocating NADH-quinone reductase subunit D</fullName>
        <shortName evidence="14">Na(+)-NQR subunit D</shortName>
        <shortName evidence="14">Na(+)-translocating NQR subunit D</shortName>
        <ecNumber evidence="14">7.2.1.1</ecNumber>
    </recommendedName>
    <alternativeName>
        <fullName evidence="14">NQR complex subunit D</fullName>
    </alternativeName>
    <alternativeName>
        <fullName evidence="14">NQR-1 subunit D</fullName>
    </alternativeName>
</protein>
<evidence type="ECO:0000256" key="12">
    <source>
        <dbReference type="ARBA" id="ARBA00023136"/>
    </source>
</evidence>
<dbReference type="OrthoDB" id="9790976at2"/>
<feature type="transmembrane region" description="Helical" evidence="14">
    <location>
        <begin position="65"/>
        <end position="84"/>
    </location>
</feature>
<dbReference type="GO" id="GO:0012505">
    <property type="term" value="C:endomembrane system"/>
    <property type="evidence" value="ECO:0007669"/>
    <property type="project" value="UniProtKB-SubCell"/>
</dbReference>
<feature type="transmembrane region" description="Helical" evidence="14">
    <location>
        <begin position="225"/>
        <end position="242"/>
    </location>
</feature>
<evidence type="ECO:0000256" key="14">
    <source>
        <dbReference type="HAMAP-Rule" id="MF_00428"/>
    </source>
</evidence>
<accession>A0A2G0CCU8</accession>
<evidence type="ECO:0000256" key="9">
    <source>
        <dbReference type="ARBA" id="ARBA00023053"/>
    </source>
</evidence>
<dbReference type="GO" id="GO:0006814">
    <property type="term" value="P:sodium ion transport"/>
    <property type="evidence" value="ECO:0007669"/>
    <property type="project" value="UniProtKB-UniRule"/>
</dbReference>
<keyword evidence="12 14" id="KW-0472">Membrane</keyword>
<dbReference type="EMBL" id="PDLO01000006">
    <property type="protein sequence ID" value="PHK97785.1"/>
    <property type="molecule type" value="Genomic_DNA"/>
</dbReference>
<feature type="transmembrane region" description="Helical" evidence="14">
    <location>
        <begin position="96"/>
        <end position="118"/>
    </location>
</feature>
<keyword evidence="10 14" id="KW-0406">Ion transport</keyword>
<evidence type="ECO:0000313" key="16">
    <source>
        <dbReference type="Proteomes" id="UP000226437"/>
    </source>
</evidence>
<reference evidence="15 16" key="1">
    <citation type="submission" date="2017-10" db="EMBL/GenBank/DDBJ databases">
        <title>The draft genome sequence of Lewinella marina KCTC 32374.</title>
        <authorList>
            <person name="Wang K."/>
        </authorList>
    </citation>
    <scope>NUCLEOTIDE SEQUENCE [LARGE SCALE GENOMIC DNA]</scope>
    <source>
        <strain evidence="15 16">MKG-38</strain>
    </source>
</reference>
<gene>
    <name evidence="14" type="primary">nqrD</name>
    <name evidence="15" type="ORF">CGL56_13285</name>
</gene>
<keyword evidence="9 14" id="KW-0915">Sodium</keyword>
<evidence type="ECO:0000256" key="13">
    <source>
        <dbReference type="ARBA" id="ARBA00023201"/>
    </source>
</evidence>
<evidence type="ECO:0000256" key="11">
    <source>
        <dbReference type="ARBA" id="ARBA00023075"/>
    </source>
</evidence>
<evidence type="ECO:0000256" key="6">
    <source>
        <dbReference type="ARBA" id="ARBA00022967"/>
    </source>
</evidence>
<feature type="transmembrane region" description="Helical" evidence="14">
    <location>
        <begin position="153"/>
        <end position="174"/>
    </location>
</feature>
<keyword evidence="8 14" id="KW-0520">NAD</keyword>
<dbReference type="PIRSF" id="PIRSF006102">
    <property type="entry name" value="NQR_DE"/>
    <property type="match status" value="1"/>
</dbReference>
<evidence type="ECO:0000256" key="1">
    <source>
        <dbReference type="ARBA" id="ARBA00004127"/>
    </source>
</evidence>
<dbReference type="HAMAP" id="MF_00428">
    <property type="entry name" value="NqrD"/>
    <property type="match status" value="1"/>
</dbReference>
<dbReference type="AlphaFoldDB" id="A0A2G0CCU8"/>
<evidence type="ECO:0000256" key="5">
    <source>
        <dbReference type="ARBA" id="ARBA00022692"/>
    </source>
</evidence>
<keyword evidence="11 14" id="KW-0830">Ubiquinone</keyword>
<keyword evidence="6 14" id="KW-1278">Translocase</keyword>
<comment type="subcellular location">
    <subcellularLocation>
        <location evidence="14">Cell membrane</location>
        <topology evidence="14">Multi-pass membrane protein</topology>
    </subcellularLocation>
    <subcellularLocation>
        <location evidence="1">Endomembrane system</location>
        <topology evidence="1">Multi-pass membrane protein</topology>
    </subcellularLocation>
</comment>
<evidence type="ECO:0000256" key="3">
    <source>
        <dbReference type="ARBA" id="ARBA00022475"/>
    </source>
</evidence>
<comment type="catalytic activity">
    <reaction evidence="14">
        <text>a ubiquinone + n Na(+)(in) + NADH + H(+) = a ubiquinol + n Na(+)(out) + NAD(+)</text>
        <dbReference type="Rhea" id="RHEA:47748"/>
        <dbReference type="Rhea" id="RHEA-COMP:9565"/>
        <dbReference type="Rhea" id="RHEA-COMP:9566"/>
        <dbReference type="ChEBI" id="CHEBI:15378"/>
        <dbReference type="ChEBI" id="CHEBI:16389"/>
        <dbReference type="ChEBI" id="CHEBI:17976"/>
        <dbReference type="ChEBI" id="CHEBI:29101"/>
        <dbReference type="ChEBI" id="CHEBI:57540"/>
        <dbReference type="ChEBI" id="CHEBI:57945"/>
        <dbReference type="EC" id="7.2.1.1"/>
    </reaction>
</comment>
<dbReference type="GO" id="GO:0016655">
    <property type="term" value="F:oxidoreductase activity, acting on NAD(P)H, quinone or similar compound as acceptor"/>
    <property type="evidence" value="ECO:0007669"/>
    <property type="project" value="UniProtKB-UniRule"/>
</dbReference>
<dbReference type="RefSeq" id="WP_099107059.1">
    <property type="nucleotide sequence ID" value="NZ_JAATJF010000003.1"/>
</dbReference>
<sequence length="254" mass="27285">MAESTELRTGVVADPKKPVAEKEPLFGKKEKILITDPLLDNNPITIQVLGVCSALAVTSLVYPSLVMAVAVVFVCAFSSLLTSLMRNIIPKAVRLIVQLVIIATLVTLVNEALKVLAFPVYKQLSVYIGLIITNCIVMGRLEAFAMANKPWRAFLDGVGNGLGYGLILVAVGVVRELFGKGSLFAGSPIAMNIIGPSGDTTQYWINTAADSGIGSFFGWYANNNLMVLPAAAMFVIAVFIWIQRSYNSKLVDVS</sequence>
<comment type="similarity">
    <text evidence="14">Belongs to the NqrDE/RnfAE family.</text>
</comment>
<organism evidence="15 16">
    <name type="scientific">Neolewinella marina</name>
    <dbReference type="NCBI Taxonomy" id="438751"/>
    <lineage>
        <taxon>Bacteria</taxon>
        <taxon>Pseudomonadati</taxon>
        <taxon>Bacteroidota</taxon>
        <taxon>Saprospiria</taxon>
        <taxon>Saprospirales</taxon>
        <taxon>Lewinellaceae</taxon>
        <taxon>Neolewinella</taxon>
    </lineage>
</organism>
<dbReference type="Pfam" id="PF02508">
    <property type="entry name" value="Rnf-Nqr"/>
    <property type="match status" value="1"/>
</dbReference>